<dbReference type="PANTHER" id="PTHR16091">
    <property type="entry name" value="TTC17 PROTEIN"/>
    <property type="match status" value="1"/>
</dbReference>
<evidence type="ECO:0000256" key="1">
    <source>
        <dbReference type="SAM" id="Phobius"/>
    </source>
</evidence>
<keyword evidence="1" id="KW-1133">Transmembrane helix</keyword>
<organism evidence="2 3">
    <name type="scientific">Panagrolaimus davidi</name>
    <dbReference type="NCBI Taxonomy" id="227884"/>
    <lineage>
        <taxon>Eukaryota</taxon>
        <taxon>Metazoa</taxon>
        <taxon>Ecdysozoa</taxon>
        <taxon>Nematoda</taxon>
        <taxon>Chromadorea</taxon>
        <taxon>Rhabditida</taxon>
        <taxon>Tylenchina</taxon>
        <taxon>Panagrolaimomorpha</taxon>
        <taxon>Panagrolaimoidea</taxon>
        <taxon>Panagrolaimidae</taxon>
        <taxon>Panagrolaimus</taxon>
    </lineage>
</organism>
<dbReference type="InterPro" id="IPR052630">
    <property type="entry name" value="TTC17"/>
</dbReference>
<dbReference type="WBParaSite" id="PDA_v2.g22798.t1">
    <property type="protein sequence ID" value="PDA_v2.g22798.t1"/>
    <property type="gene ID" value="PDA_v2.g22798"/>
</dbReference>
<accession>A0A914PVL3</accession>
<dbReference type="GO" id="GO:0030041">
    <property type="term" value="P:actin filament polymerization"/>
    <property type="evidence" value="ECO:0007669"/>
    <property type="project" value="TreeGrafter"/>
</dbReference>
<dbReference type="GO" id="GO:0015629">
    <property type="term" value="C:actin cytoskeleton"/>
    <property type="evidence" value="ECO:0007669"/>
    <property type="project" value="TreeGrafter"/>
</dbReference>
<reference evidence="3" key="1">
    <citation type="submission" date="2022-11" db="UniProtKB">
        <authorList>
            <consortium name="WormBaseParasite"/>
        </authorList>
    </citation>
    <scope>IDENTIFICATION</scope>
</reference>
<keyword evidence="1" id="KW-0472">Membrane</keyword>
<feature type="transmembrane region" description="Helical" evidence="1">
    <location>
        <begin position="6"/>
        <end position="27"/>
    </location>
</feature>
<dbReference type="PANTHER" id="PTHR16091:SF1">
    <property type="entry name" value="TETRATRICOPEPTIDE REPEAT PROTEIN 17"/>
    <property type="match status" value="1"/>
</dbReference>
<protein>
    <submittedName>
        <fullName evidence="3">Tetratricopeptide repeat protein 17</fullName>
    </submittedName>
</protein>
<evidence type="ECO:0000313" key="3">
    <source>
        <dbReference type="WBParaSite" id="PDA_v2.g22798.t1"/>
    </source>
</evidence>
<dbReference type="Proteomes" id="UP000887578">
    <property type="component" value="Unplaced"/>
</dbReference>
<keyword evidence="2" id="KW-1185">Reference proteome</keyword>
<keyword evidence="1" id="KW-0812">Transmembrane</keyword>
<evidence type="ECO:0000313" key="2">
    <source>
        <dbReference type="Proteomes" id="UP000887578"/>
    </source>
</evidence>
<name>A0A914PVL3_9BILA</name>
<dbReference type="AlphaFoldDB" id="A0A914PVL3"/>
<dbReference type="GO" id="GO:0005737">
    <property type="term" value="C:cytoplasm"/>
    <property type="evidence" value="ECO:0007669"/>
    <property type="project" value="TreeGrafter"/>
</dbReference>
<proteinExistence type="predicted"/>
<sequence>MWKPGYQQICLLLNGLIIFGICICPLLSETHWILNNVDGDEKNENGKIVSVTGSPLCLKQPHSLVDFIEQHNIVQSMRELQTQLKAHEKQAFASTKTNESEAVKAFRKENEDCQKSEKLKFPDERFSEFYNFDLMPFFTDRKDFSFPPKVKDILNPKTLKSLYFGSLERKRGAEPICNNIFVSEAEDTVVKIADTFPGDEYPSEKDLIDLNEKDLQNLAELLSAALDDEDYKFFGLYYAGFYWRYMGNPREAATCLQKHLIMSISTAGIYQIGCIHAKAKDYYHAIAAFRTSDETLTNGYHSQWFHAGGDVHVRA</sequence>